<keyword evidence="4 7" id="KW-1133">Transmembrane helix</keyword>
<evidence type="ECO:0000256" key="2">
    <source>
        <dbReference type="ARBA" id="ARBA00010581"/>
    </source>
</evidence>
<feature type="transmembrane region" description="Helical" evidence="7">
    <location>
        <begin position="21"/>
        <end position="42"/>
    </location>
</feature>
<dbReference type="EMBL" id="AP014548">
    <property type="protein sequence ID" value="BAO54673.1"/>
    <property type="molecule type" value="Genomic_DNA"/>
</dbReference>
<evidence type="ECO:0000256" key="1">
    <source>
        <dbReference type="ARBA" id="ARBA00004141"/>
    </source>
</evidence>
<sequence length="196" mass="21986">MTDVTELPIEQKIARSKKQMMWFAIASLVMMFAGLTSAYVVSSSRRDWVDIEMPSEFFYSTGVILLSSLTLWLAKSLIKKGDKGAAMIFTAITFVLGTAFVVMQFMGFNSIIEMGYRFTGAASNVNASFIYVIVVAHLAHIVAGLIALTVMTVQTLRGKYTKENLLGFELGSIFWHFVDVLWIYLLLFLVFAKDIF</sequence>
<dbReference type="InterPro" id="IPR013833">
    <property type="entry name" value="Cyt_c_oxidase_su3_a-hlx"/>
</dbReference>
<feature type="transmembrane region" description="Helical" evidence="7">
    <location>
        <begin position="128"/>
        <end position="153"/>
    </location>
</feature>
<dbReference type="RefSeq" id="WP_041495382.1">
    <property type="nucleotide sequence ID" value="NZ_AP014548.1"/>
</dbReference>
<dbReference type="InterPro" id="IPR024791">
    <property type="entry name" value="Cyt_c/ubiquinol_Oxase_su3"/>
</dbReference>
<evidence type="ECO:0000256" key="3">
    <source>
        <dbReference type="ARBA" id="ARBA00022692"/>
    </source>
</evidence>
<dbReference type="CDD" id="cd00386">
    <property type="entry name" value="Heme_Cu_Oxidase_III_like"/>
    <property type="match status" value="1"/>
</dbReference>
<feature type="domain" description="Heme-copper oxidase subunit III family profile" evidence="8">
    <location>
        <begin position="21"/>
        <end position="194"/>
    </location>
</feature>
<dbReference type="Pfam" id="PF00510">
    <property type="entry name" value="COX3"/>
    <property type="match status" value="1"/>
</dbReference>
<dbReference type="PANTHER" id="PTHR11403:SF10">
    <property type="entry name" value="CYTOCHROME C OXIDASE"/>
    <property type="match status" value="1"/>
</dbReference>
<dbReference type="PANTHER" id="PTHR11403">
    <property type="entry name" value="CYTOCHROME C OXIDASE SUBUNIT III"/>
    <property type="match status" value="1"/>
</dbReference>
<name>W8VUL0_9FLAO</name>
<evidence type="ECO:0000259" key="8">
    <source>
        <dbReference type="PROSITE" id="PS50253"/>
    </source>
</evidence>
<feature type="transmembrane region" description="Helical" evidence="7">
    <location>
        <begin position="57"/>
        <end position="74"/>
    </location>
</feature>
<dbReference type="GO" id="GO:0004129">
    <property type="term" value="F:cytochrome-c oxidase activity"/>
    <property type="evidence" value="ECO:0007669"/>
    <property type="project" value="InterPro"/>
</dbReference>
<evidence type="ECO:0000313" key="9">
    <source>
        <dbReference type="EMBL" id="BAO54673.1"/>
    </source>
</evidence>
<evidence type="ECO:0000256" key="4">
    <source>
        <dbReference type="ARBA" id="ARBA00022989"/>
    </source>
</evidence>
<dbReference type="STRING" id="1454201.NMS_0664"/>
<dbReference type="InterPro" id="IPR035973">
    <property type="entry name" value="Cyt_c_oxidase_su3-like_sf"/>
</dbReference>
<comment type="subcellular location">
    <subcellularLocation>
        <location evidence="6">Cell membrane</location>
        <topology evidence="6">Multi-pass membrane protein</topology>
    </subcellularLocation>
    <subcellularLocation>
        <location evidence="1">Membrane</location>
        <topology evidence="1">Multi-pass membrane protein</topology>
    </subcellularLocation>
</comment>
<evidence type="ECO:0000313" key="10">
    <source>
        <dbReference type="Proteomes" id="UP000031760"/>
    </source>
</evidence>
<comment type="similarity">
    <text evidence="2 6">Belongs to the cytochrome c oxidase subunit 3 family.</text>
</comment>
<keyword evidence="3 6" id="KW-0812">Transmembrane</keyword>
<dbReference type="GO" id="GO:0005886">
    <property type="term" value="C:plasma membrane"/>
    <property type="evidence" value="ECO:0007669"/>
    <property type="project" value="UniProtKB-SubCell"/>
</dbReference>
<dbReference type="KEGG" id="nmf:NMS_0664"/>
<dbReference type="Gene3D" id="1.20.120.80">
    <property type="entry name" value="Cytochrome c oxidase, subunit III, four-helix bundle"/>
    <property type="match status" value="1"/>
</dbReference>
<keyword evidence="5 7" id="KW-0472">Membrane</keyword>
<evidence type="ECO:0000256" key="5">
    <source>
        <dbReference type="ARBA" id="ARBA00023136"/>
    </source>
</evidence>
<evidence type="ECO:0000256" key="7">
    <source>
        <dbReference type="SAM" id="Phobius"/>
    </source>
</evidence>
<accession>W8VUL0</accession>
<proteinExistence type="inferred from homology"/>
<dbReference type="PROSITE" id="PS50253">
    <property type="entry name" value="COX3"/>
    <property type="match status" value="1"/>
</dbReference>
<keyword evidence="10" id="KW-1185">Reference proteome</keyword>
<feature type="transmembrane region" description="Helical" evidence="7">
    <location>
        <begin position="173"/>
        <end position="192"/>
    </location>
</feature>
<dbReference type="Proteomes" id="UP000031760">
    <property type="component" value="Chromosome"/>
</dbReference>
<dbReference type="InterPro" id="IPR000298">
    <property type="entry name" value="Cyt_c_oxidase-like_su3"/>
</dbReference>
<dbReference type="GO" id="GO:0019646">
    <property type="term" value="P:aerobic electron transport chain"/>
    <property type="evidence" value="ECO:0007669"/>
    <property type="project" value="InterPro"/>
</dbReference>
<dbReference type="HOGENOM" id="CLU_044071_4_2_10"/>
<evidence type="ECO:0000256" key="6">
    <source>
        <dbReference type="RuleBase" id="RU003376"/>
    </source>
</evidence>
<reference evidence="9 10" key="1">
    <citation type="journal article" date="2014" name="Proc. Natl. Acad. Sci. U.S.A.">
        <title>Functional characterization of flavobacteria rhodopsins reveals a unique class of light-driven chloride pump in bacteria.</title>
        <authorList>
            <person name="Yoshizawa S."/>
            <person name="Kumagai Y."/>
            <person name="Kim H."/>
            <person name="Ogura Y."/>
            <person name="Hayashi T."/>
            <person name="Iwasaki W."/>
            <person name="DeLong E.F."/>
            <person name="Kogure K."/>
        </authorList>
    </citation>
    <scope>NUCLEOTIDE SEQUENCE [LARGE SCALE GENOMIC DNA]</scope>
    <source>
        <strain evidence="9 10">S1-08</strain>
    </source>
</reference>
<feature type="transmembrane region" description="Helical" evidence="7">
    <location>
        <begin position="86"/>
        <end position="108"/>
    </location>
</feature>
<dbReference type="SUPFAM" id="SSF81452">
    <property type="entry name" value="Cytochrome c oxidase subunit III-like"/>
    <property type="match status" value="1"/>
</dbReference>
<protein>
    <submittedName>
        <fullName evidence="9">Alternative cytochrome c oxidase polypeptide CoxO</fullName>
    </submittedName>
</protein>
<organism evidence="9 10">
    <name type="scientific">Nonlabens marinus S1-08</name>
    <dbReference type="NCBI Taxonomy" id="1454201"/>
    <lineage>
        <taxon>Bacteria</taxon>
        <taxon>Pseudomonadati</taxon>
        <taxon>Bacteroidota</taxon>
        <taxon>Flavobacteriia</taxon>
        <taxon>Flavobacteriales</taxon>
        <taxon>Flavobacteriaceae</taxon>
        <taxon>Nonlabens</taxon>
    </lineage>
</organism>
<gene>
    <name evidence="9" type="ORF">NMS_0664</name>
</gene>
<dbReference type="AlphaFoldDB" id="W8VUL0"/>